<evidence type="ECO:0000313" key="3">
    <source>
        <dbReference type="Proteomes" id="UP000177171"/>
    </source>
</evidence>
<accession>A0A1G2LNH3</accession>
<evidence type="ECO:0000256" key="1">
    <source>
        <dbReference type="SAM" id="Phobius"/>
    </source>
</evidence>
<organism evidence="2 3">
    <name type="scientific">Candidatus Sungbacteria bacterium RIFCSPLOWO2_12_FULL_41_11</name>
    <dbReference type="NCBI Taxonomy" id="1802286"/>
    <lineage>
        <taxon>Bacteria</taxon>
        <taxon>Candidatus Sungiibacteriota</taxon>
    </lineage>
</organism>
<dbReference type="Proteomes" id="UP000177171">
    <property type="component" value="Unassembled WGS sequence"/>
</dbReference>
<dbReference type="AlphaFoldDB" id="A0A1G2LNH3"/>
<keyword evidence="1" id="KW-0472">Membrane</keyword>
<evidence type="ECO:0000313" key="2">
    <source>
        <dbReference type="EMBL" id="OHA13155.1"/>
    </source>
</evidence>
<name>A0A1G2LNH3_9BACT</name>
<keyword evidence="1" id="KW-0812">Transmembrane</keyword>
<keyword evidence="1" id="KW-1133">Transmembrane helix</keyword>
<protein>
    <recommendedName>
        <fullName evidence="4">Type II secretion system protein</fullName>
    </recommendedName>
</protein>
<gene>
    <name evidence="2" type="ORF">A3G49_02205</name>
</gene>
<sequence length="192" mass="20772">MKRGVSLLETTVALGIFAFVAMVTANILVAAKNAQYKAAAIQNVVDNVRFGIESITKEIRTGTGFLLEACNGQSNTQINFRDQFNNAIGYAFYDPPDPDGPSGPDPDLPGGIYKINNWTTDPDCANGTPVTAPEVIVETLIIRVTGTDSAGDDGQPRLTISFKAKAFDPKLRLYTTMNLQTTVTQRVRDVNL</sequence>
<proteinExistence type="predicted"/>
<dbReference type="EMBL" id="MHQY01000033">
    <property type="protein sequence ID" value="OHA13155.1"/>
    <property type="molecule type" value="Genomic_DNA"/>
</dbReference>
<feature type="transmembrane region" description="Helical" evidence="1">
    <location>
        <begin position="12"/>
        <end position="31"/>
    </location>
</feature>
<dbReference type="PROSITE" id="PS00409">
    <property type="entry name" value="PROKAR_NTER_METHYL"/>
    <property type="match status" value="1"/>
</dbReference>
<comment type="caution">
    <text evidence="2">The sequence shown here is derived from an EMBL/GenBank/DDBJ whole genome shotgun (WGS) entry which is preliminary data.</text>
</comment>
<dbReference type="InterPro" id="IPR012902">
    <property type="entry name" value="N_methyl_site"/>
</dbReference>
<evidence type="ECO:0008006" key="4">
    <source>
        <dbReference type="Google" id="ProtNLM"/>
    </source>
</evidence>
<reference evidence="2 3" key="1">
    <citation type="journal article" date="2016" name="Nat. Commun.">
        <title>Thousands of microbial genomes shed light on interconnected biogeochemical processes in an aquifer system.</title>
        <authorList>
            <person name="Anantharaman K."/>
            <person name="Brown C.T."/>
            <person name="Hug L.A."/>
            <person name="Sharon I."/>
            <person name="Castelle C.J."/>
            <person name="Probst A.J."/>
            <person name="Thomas B.C."/>
            <person name="Singh A."/>
            <person name="Wilkins M.J."/>
            <person name="Karaoz U."/>
            <person name="Brodie E.L."/>
            <person name="Williams K.H."/>
            <person name="Hubbard S.S."/>
            <person name="Banfield J.F."/>
        </authorList>
    </citation>
    <scope>NUCLEOTIDE SEQUENCE [LARGE SCALE GENOMIC DNA]</scope>
</reference>